<feature type="transmembrane region" description="Helical" evidence="5">
    <location>
        <begin position="219"/>
        <end position="240"/>
    </location>
</feature>
<protein>
    <recommendedName>
        <fullName evidence="7">Sec-independent protein translocase protein TatC</fullName>
    </recommendedName>
</protein>
<keyword evidence="2 5" id="KW-0812">Transmembrane</keyword>
<feature type="transmembrane region" description="Helical" evidence="5">
    <location>
        <begin position="155"/>
        <end position="183"/>
    </location>
</feature>
<evidence type="ECO:0000256" key="5">
    <source>
        <dbReference type="SAM" id="Phobius"/>
    </source>
</evidence>
<dbReference type="AlphaFoldDB" id="A0A075HGQ5"/>
<dbReference type="Pfam" id="PF00902">
    <property type="entry name" value="TatC"/>
    <property type="match status" value="1"/>
</dbReference>
<dbReference type="GO" id="GO:0016020">
    <property type="term" value="C:membrane"/>
    <property type="evidence" value="ECO:0007669"/>
    <property type="project" value="UniProtKB-SubCell"/>
</dbReference>
<keyword evidence="4 5" id="KW-0472">Membrane</keyword>
<sequence length="372" mass="40778">MEHPTARRIQFPQHLSDLYSIFRQSILLILGISLLWGYVSDSLMTTWLESLPLGNSSLDLSIYSPFDWLEMRWAISILLSILTVMPLLSIRLQRFASPGLLPSERTWFSIVLAFCTLVLPIAIILLWWIAFPVLIEATLAADALDGVGSRYDAASIFGLAIGVSWILVCIILATVTMSLARLLGMVEKGRTRMRNRLLVILGGVLILSIPSQFEGLRILLAIIAMAITDWISSSLPAAALGRRQFDVRNLQSATEEPLRLAIIDCSCEGVCPSVPPGSLPDGVASPTCDALCLNTHEQDALADLVSQYSITDLIITGCDAEPIPSKLKRSLSSSGCSTKGLSWLDETRAESNHWRMKSITYSTQEATESALD</sequence>
<name>A0A075HGQ5_9EURY</name>
<evidence type="ECO:0000256" key="1">
    <source>
        <dbReference type="ARBA" id="ARBA00004141"/>
    </source>
</evidence>
<keyword evidence="3 5" id="KW-1133">Transmembrane helix</keyword>
<feature type="transmembrane region" description="Helical" evidence="5">
    <location>
        <begin position="73"/>
        <end position="90"/>
    </location>
</feature>
<evidence type="ECO:0000256" key="4">
    <source>
        <dbReference type="ARBA" id="ARBA00023136"/>
    </source>
</evidence>
<comment type="subcellular location">
    <subcellularLocation>
        <location evidence="1">Membrane</location>
        <topology evidence="1">Multi-pass membrane protein</topology>
    </subcellularLocation>
</comment>
<feature type="transmembrane region" description="Helical" evidence="5">
    <location>
        <begin position="110"/>
        <end position="135"/>
    </location>
</feature>
<dbReference type="EMBL" id="KF900977">
    <property type="protein sequence ID" value="AIF13582.1"/>
    <property type="molecule type" value="Genomic_DNA"/>
</dbReference>
<proteinExistence type="predicted"/>
<evidence type="ECO:0008006" key="7">
    <source>
        <dbReference type="Google" id="ProtNLM"/>
    </source>
</evidence>
<evidence type="ECO:0000256" key="2">
    <source>
        <dbReference type="ARBA" id="ARBA00022692"/>
    </source>
</evidence>
<evidence type="ECO:0000313" key="6">
    <source>
        <dbReference type="EMBL" id="AIF13582.1"/>
    </source>
</evidence>
<evidence type="ECO:0000256" key="3">
    <source>
        <dbReference type="ARBA" id="ARBA00022989"/>
    </source>
</evidence>
<feature type="transmembrane region" description="Helical" evidence="5">
    <location>
        <begin position="195"/>
        <end position="213"/>
    </location>
</feature>
<feature type="transmembrane region" description="Helical" evidence="5">
    <location>
        <begin position="21"/>
        <end position="39"/>
    </location>
</feature>
<organism evidence="6">
    <name type="scientific">uncultured marine group II/III euryarchaeote KM3_63_B12</name>
    <dbReference type="NCBI Taxonomy" id="1456474"/>
    <lineage>
        <taxon>Archaea</taxon>
        <taxon>Methanobacteriati</taxon>
        <taxon>Methanobacteriota</taxon>
        <taxon>environmental samples</taxon>
    </lineage>
</organism>
<reference evidence="6" key="1">
    <citation type="journal article" date="2014" name="Genome Biol. Evol.">
        <title>Pangenome evidence for extensive interdomain horizontal transfer affecting lineage core and shell genes in uncultured planktonic thaumarchaeota and euryarchaeota.</title>
        <authorList>
            <person name="Deschamps P."/>
            <person name="Zivanovic Y."/>
            <person name="Moreira D."/>
            <person name="Rodriguez-Valera F."/>
            <person name="Lopez-Garcia P."/>
        </authorList>
    </citation>
    <scope>NUCLEOTIDE SEQUENCE</scope>
</reference>
<accession>A0A075HGQ5</accession>
<dbReference type="InterPro" id="IPR002033">
    <property type="entry name" value="TatC"/>
</dbReference>